<feature type="domain" description="Methyl-accepting transducer" evidence="7">
    <location>
        <begin position="299"/>
        <end position="542"/>
    </location>
</feature>
<keyword evidence="2" id="KW-0997">Cell inner membrane</keyword>
<dbReference type="PANTHER" id="PTHR32089:SF112">
    <property type="entry name" value="LYSOZYME-LIKE PROTEIN-RELATED"/>
    <property type="match status" value="1"/>
</dbReference>
<dbReference type="Pfam" id="PF00672">
    <property type="entry name" value="HAMP"/>
    <property type="match status" value="1"/>
</dbReference>
<name>A0ABW3WXS1_9HYPH</name>
<comment type="subcellular location">
    <subcellularLocation>
        <location evidence="1">Cell inner membrane</location>
        <topology evidence="1">Multi-pass membrane protein</topology>
    </subcellularLocation>
</comment>
<evidence type="ECO:0000256" key="6">
    <source>
        <dbReference type="SAM" id="Phobius"/>
    </source>
</evidence>
<dbReference type="InterPro" id="IPR004089">
    <property type="entry name" value="MCPsignal_dom"/>
</dbReference>
<evidence type="ECO:0000259" key="7">
    <source>
        <dbReference type="PROSITE" id="PS50111"/>
    </source>
</evidence>
<feature type="transmembrane region" description="Helical" evidence="6">
    <location>
        <begin position="12"/>
        <end position="34"/>
    </location>
</feature>
<keyword evidence="3 5" id="KW-0807">Transducer</keyword>
<reference evidence="11" key="1">
    <citation type="journal article" date="2019" name="Int. J. Syst. Evol. Microbiol.">
        <title>The Global Catalogue of Microorganisms (GCM) 10K type strain sequencing project: providing services to taxonomists for standard genome sequencing and annotation.</title>
        <authorList>
            <consortium name="The Broad Institute Genomics Platform"/>
            <consortium name="The Broad Institute Genome Sequencing Center for Infectious Disease"/>
            <person name="Wu L."/>
            <person name="Ma J."/>
        </authorList>
    </citation>
    <scope>NUCLEOTIDE SEQUENCE [LARGE SCALE GENOMIC DNA]</scope>
    <source>
        <strain evidence="11">CCUG 56108</strain>
    </source>
</reference>
<dbReference type="RefSeq" id="WP_238208807.1">
    <property type="nucleotide sequence ID" value="NZ_JBHTND010000009.1"/>
</dbReference>
<feature type="domain" description="T-SNARE coiled-coil homology" evidence="8">
    <location>
        <begin position="471"/>
        <end position="520"/>
    </location>
</feature>
<evidence type="ECO:0000313" key="11">
    <source>
        <dbReference type="Proteomes" id="UP001597176"/>
    </source>
</evidence>
<evidence type="ECO:0000256" key="1">
    <source>
        <dbReference type="ARBA" id="ARBA00004429"/>
    </source>
</evidence>
<dbReference type="CDD" id="cd06225">
    <property type="entry name" value="HAMP"/>
    <property type="match status" value="1"/>
</dbReference>
<evidence type="ECO:0000256" key="3">
    <source>
        <dbReference type="ARBA" id="ARBA00023224"/>
    </source>
</evidence>
<dbReference type="InterPro" id="IPR003660">
    <property type="entry name" value="HAMP_dom"/>
</dbReference>
<dbReference type="PANTHER" id="PTHR32089">
    <property type="entry name" value="METHYL-ACCEPTING CHEMOTAXIS PROTEIN MCPB"/>
    <property type="match status" value="1"/>
</dbReference>
<dbReference type="Proteomes" id="UP001597176">
    <property type="component" value="Unassembled WGS sequence"/>
</dbReference>
<evidence type="ECO:0000256" key="5">
    <source>
        <dbReference type="PROSITE-ProRule" id="PRU00284"/>
    </source>
</evidence>
<dbReference type="SMART" id="SM00283">
    <property type="entry name" value="MA"/>
    <property type="match status" value="1"/>
</dbReference>
<dbReference type="Pfam" id="PF12729">
    <property type="entry name" value="4HB_MCP_1"/>
    <property type="match status" value="1"/>
</dbReference>
<keyword evidence="11" id="KW-1185">Reference proteome</keyword>
<organism evidence="10 11">
    <name type="scientific">Methylobacterium marchantiae</name>
    <dbReference type="NCBI Taxonomy" id="600331"/>
    <lineage>
        <taxon>Bacteria</taxon>
        <taxon>Pseudomonadati</taxon>
        <taxon>Pseudomonadota</taxon>
        <taxon>Alphaproteobacteria</taxon>
        <taxon>Hyphomicrobiales</taxon>
        <taxon>Methylobacteriaceae</taxon>
        <taxon>Methylobacterium</taxon>
    </lineage>
</organism>
<evidence type="ECO:0000259" key="9">
    <source>
        <dbReference type="PROSITE" id="PS50885"/>
    </source>
</evidence>
<dbReference type="InterPro" id="IPR024478">
    <property type="entry name" value="HlyB_4HB_MCP"/>
</dbReference>
<dbReference type="EMBL" id="JBHTND010000009">
    <property type="protein sequence ID" value="MFD1301595.1"/>
    <property type="molecule type" value="Genomic_DNA"/>
</dbReference>
<evidence type="ECO:0000259" key="8">
    <source>
        <dbReference type="PROSITE" id="PS50192"/>
    </source>
</evidence>
<dbReference type="Gene3D" id="6.10.340.10">
    <property type="match status" value="1"/>
</dbReference>
<keyword evidence="6" id="KW-0472">Membrane</keyword>
<evidence type="ECO:0000256" key="2">
    <source>
        <dbReference type="ARBA" id="ARBA00022519"/>
    </source>
</evidence>
<feature type="transmembrane region" description="Helical" evidence="6">
    <location>
        <begin position="188"/>
        <end position="212"/>
    </location>
</feature>
<dbReference type="InterPro" id="IPR004090">
    <property type="entry name" value="Chemotax_Me-accpt_rcpt"/>
</dbReference>
<keyword evidence="6" id="KW-1133">Transmembrane helix</keyword>
<dbReference type="SMART" id="SM00304">
    <property type="entry name" value="HAMP"/>
    <property type="match status" value="1"/>
</dbReference>
<dbReference type="InterPro" id="IPR047347">
    <property type="entry name" value="YvaQ-like_sensor"/>
</dbReference>
<dbReference type="Pfam" id="PF00015">
    <property type="entry name" value="MCPsignal"/>
    <property type="match status" value="1"/>
</dbReference>
<dbReference type="InterPro" id="IPR000727">
    <property type="entry name" value="T_SNARE_dom"/>
</dbReference>
<sequence length="562" mass="58335">MFIKSLSVQTKLIASFGLVFLLAVALGGSSLFFLRAVNDVAREMRDDHLPNTEMLGKIQVLVLRQRVNGGRLITADTPDLRASVAATLKSRADQMRDVQAAYIPRLDTAEEKALYKAFETQWAAYSALQDGIAAEAQAGNLAQAQRTYNTTMSMEISAVLAELQKLVDYEARVARESGAHAQATYDGAVISTIVLVAIAALLAAGAAILLALSVSRPLRRMASAMGLLAQGDTDIEVPGVDRADEVGAMAKSVIVFKNNIVRTRILEAETEVARAGAEAQRRAVMIDMANQFEAAVGGIVTQVSAAATELQATAGSMSATATMTAQSSTNAATAADTASSNVTTVASAAEELGSSVQEIGRQMQGSASLSQRAVGEAAETANLVRDLSESTTRIGDVVSLISTIAGQTNLLALNATIEAARAGEAGRGFAVVASEVKALASQTAKATEEITGQIARIQASTDLAVTAIAGITQRIREIDDVSASIAAAVEEQGAATQEIVRNVSEASAGTNEVTHNVNAVAAAAEKTGAASAQVFASASELSQQFNTLDIAMSRFIATIRAA</sequence>
<dbReference type="SUPFAM" id="SSF58104">
    <property type="entry name" value="Methyl-accepting chemotaxis protein (MCP) signaling domain"/>
    <property type="match status" value="1"/>
</dbReference>
<keyword evidence="6" id="KW-0812">Transmembrane</keyword>
<evidence type="ECO:0000313" key="10">
    <source>
        <dbReference type="EMBL" id="MFD1301595.1"/>
    </source>
</evidence>
<protein>
    <submittedName>
        <fullName evidence="10">Methyl-accepting chemotaxis protein</fullName>
    </submittedName>
</protein>
<accession>A0ABW3WXS1</accession>
<comment type="caution">
    <text evidence="10">The sequence shown here is derived from an EMBL/GenBank/DDBJ whole genome shotgun (WGS) entry which is preliminary data.</text>
</comment>
<keyword evidence="2" id="KW-1003">Cell membrane</keyword>
<evidence type="ECO:0000256" key="4">
    <source>
        <dbReference type="ARBA" id="ARBA00029447"/>
    </source>
</evidence>
<proteinExistence type="inferred from homology"/>
<dbReference type="Gene3D" id="1.10.287.950">
    <property type="entry name" value="Methyl-accepting chemotaxis protein"/>
    <property type="match status" value="1"/>
</dbReference>
<feature type="domain" description="HAMP" evidence="9">
    <location>
        <begin position="212"/>
        <end position="265"/>
    </location>
</feature>
<dbReference type="PRINTS" id="PR00260">
    <property type="entry name" value="CHEMTRNSDUCR"/>
</dbReference>
<dbReference type="PROSITE" id="PS50111">
    <property type="entry name" value="CHEMOTAXIS_TRANSDUC_2"/>
    <property type="match status" value="1"/>
</dbReference>
<comment type="similarity">
    <text evidence="4">Belongs to the methyl-accepting chemotaxis (MCP) protein family.</text>
</comment>
<dbReference type="PROSITE" id="PS50885">
    <property type="entry name" value="HAMP"/>
    <property type="match status" value="1"/>
</dbReference>
<dbReference type="PROSITE" id="PS50192">
    <property type="entry name" value="T_SNARE"/>
    <property type="match status" value="1"/>
</dbReference>
<gene>
    <name evidence="10" type="ORF">ACFQ4G_08360</name>
</gene>
<dbReference type="CDD" id="cd19411">
    <property type="entry name" value="MCP2201-like_sensor"/>
    <property type="match status" value="1"/>
</dbReference>